<feature type="compositionally biased region" description="Basic and acidic residues" evidence="1">
    <location>
        <begin position="189"/>
        <end position="204"/>
    </location>
</feature>
<feature type="region of interest" description="Disordered" evidence="1">
    <location>
        <begin position="181"/>
        <end position="204"/>
    </location>
</feature>
<reference evidence="3" key="1">
    <citation type="submission" date="2020-12" db="EMBL/GenBank/DDBJ databases">
        <title>Leucobacter sp. CAS1, isolated from Chromium sludge.</title>
        <authorList>
            <person name="Xu Z."/>
        </authorList>
    </citation>
    <scope>NUCLEOTIDE SEQUENCE</scope>
    <source>
        <strain evidence="3">CSA1</strain>
    </source>
</reference>
<dbReference type="Gene3D" id="3.30.450.180">
    <property type="match status" value="1"/>
</dbReference>
<protein>
    <recommendedName>
        <fullName evidence="2">MmyB-like transcription regulator ligand binding domain-containing protein</fullName>
    </recommendedName>
</protein>
<keyword evidence="4" id="KW-1185">Reference proteome</keyword>
<evidence type="ECO:0000313" key="4">
    <source>
        <dbReference type="Proteomes" id="UP000608530"/>
    </source>
</evidence>
<dbReference type="Proteomes" id="UP000608530">
    <property type="component" value="Unassembled WGS sequence"/>
</dbReference>
<dbReference type="InterPro" id="IPR041413">
    <property type="entry name" value="MLTR_LBD"/>
</dbReference>
<name>A0A934UVW7_9MICO</name>
<dbReference type="PANTHER" id="PTHR35010:SF2">
    <property type="entry name" value="BLL4672 PROTEIN"/>
    <property type="match status" value="1"/>
</dbReference>
<dbReference type="Pfam" id="PF17765">
    <property type="entry name" value="MLTR_LBD"/>
    <property type="match status" value="1"/>
</dbReference>
<evidence type="ECO:0000256" key="1">
    <source>
        <dbReference type="SAM" id="MobiDB-lite"/>
    </source>
</evidence>
<accession>A0A934UVW7</accession>
<proteinExistence type="predicted"/>
<feature type="domain" description="MmyB-like transcription regulator ligand binding" evidence="2">
    <location>
        <begin position="16"/>
        <end position="179"/>
    </location>
</feature>
<dbReference type="PANTHER" id="PTHR35010">
    <property type="entry name" value="BLL4672 PROTEIN-RELATED"/>
    <property type="match status" value="1"/>
</dbReference>
<dbReference type="EMBL" id="JAEHOH010000026">
    <property type="protein sequence ID" value="MBK0420350.1"/>
    <property type="molecule type" value="Genomic_DNA"/>
</dbReference>
<organism evidence="3 4">
    <name type="scientific">Leucobacter chromiisoli</name>
    <dbReference type="NCBI Taxonomy" id="2796471"/>
    <lineage>
        <taxon>Bacteria</taxon>
        <taxon>Bacillati</taxon>
        <taxon>Actinomycetota</taxon>
        <taxon>Actinomycetes</taxon>
        <taxon>Micrococcales</taxon>
        <taxon>Microbacteriaceae</taxon>
        <taxon>Leucobacter</taxon>
    </lineage>
</organism>
<comment type="caution">
    <text evidence="3">The sequence shown here is derived from an EMBL/GenBank/DDBJ whole genome shotgun (WGS) entry which is preliminary data.</text>
</comment>
<sequence length="204" mass="23562">MNERTTKPKARGREPLRQSLRALLSVISDAPALIRNRQLDLISANPLAHALYEPVLTGYEHPNLARFVFLDDAAQAFFPDWERLADESVHLLRRAVDHDPYDRSLHRLIGELSTRSARFRQRWSAGRMCRARPPSERIRHPFVGELRLVREELSTALDPDVTVTVYLPSAEETTHERLAILTSWSQPDRTPKDHDHHPRKEEST</sequence>
<dbReference type="RefSeq" id="WP_200116488.1">
    <property type="nucleotide sequence ID" value="NZ_JAEHOH010000026.1"/>
</dbReference>
<dbReference type="AlphaFoldDB" id="A0A934UVW7"/>
<gene>
    <name evidence="3" type="ORF">JD276_15070</name>
</gene>
<evidence type="ECO:0000313" key="3">
    <source>
        <dbReference type="EMBL" id="MBK0420350.1"/>
    </source>
</evidence>
<evidence type="ECO:0000259" key="2">
    <source>
        <dbReference type="Pfam" id="PF17765"/>
    </source>
</evidence>